<dbReference type="Pfam" id="PF14223">
    <property type="entry name" value="Retrotran_gag_2"/>
    <property type="match status" value="1"/>
</dbReference>
<reference evidence="2" key="1">
    <citation type="submission" date="2022-05" db="EMBL/GenBank/DDBJ databases">
        <title>The Musa troglodytarum L. genome provides insights into the mechanism of non-climacteric behaviour and enrichment of carotenoids.</title>
        <authorList>
            <person name="Wang J."/>
        </authorList>
    </citation>
    <scope>NUCLEOTIDE SEQUENCE</scope>
    <source>
        <tissue evidence="2">Leaf</tissue>
    </source>
</reference>
<proteinExistence type="predicted"/>
<protein>
    <submittedName>
        <fullName evidence="2">Retrotransposon protein</fullName>
    </submittedName>
</protein>
<dbReference type="Proteomes" id="UP001055439">
    <property type="component" value="Chromosome 1"/>
</dbReference>
<accession>A0A9E7EEG1</accession>
<organism evidence="2 3">
    <name type="scientific">Musa troglodytarum</name>
    <name type="common">fe'i banana</name>
    <dbReference type="NCBI Taxonomy" id="320322"/>
    <lineage>
        <taxon>Eukaryota</taxon>
        <taxon>Viridiplantae</taxon>
        <taxon>Streptophyta</taxon>
        <taxon>Embryophyta</taxon>
        <taxon>Tracheophyta</taxon>
        <taxon>Spermatophyta</taxon>
        <taxon>Magnoliopsida</taxon>
        <taxon>Liliopsida</taxon>
        <taxon>Zingiberales</taxon>
        <taxon>Musaceae</taxon>
        <taxon>Musa</taxon>
    </lineage>
</organism>
<evidence type="ECO:0000256" key="1">
    <source>
        <dbReference type="SAM" id="MobiDB-lite"/>
    </source>
</evidence>
<dbReference type="PANTHER" id="PTHR35317:SF42">
    <property type="entry name" value="RETROTRANSPOSON GAG DOMAIN-CONTAINING PROTEIN"/>
    <property type="match status" value="1"/>
</dbReference>
<feature type="compositionally biased region" description="Basic and acidic residues" evidence="1">
    <location>
        <begin position="1"/>
        <end position="11"/>
    </location>
</feature>
<feature type="region of interest" description="Disordered" evidence="1">
    <location>
        <begin position="1"/>
        <end position="21"/>
    </location>
</feature>
<dbReference type="OrthoDB" id="781160at2759"/>
<evidence type="ECO:0000313" key="3">
    <source>
        <dbReference type="Proteomes" id="UP001055439"/>
    </source>
</evidence>
<keyword evidence="3" id="KW-1185">Reference proteome</keyword>
<sequence length="133" mass="15197">MDLDLALREDQPTSLTDNSTPNERRLYEKWDRSNRMCLMIIKCGIPEAFRATVSEGITKAKDFLTEIEKHFLKNDKVKTSTILQSLISMRYNGKGNIREYIIEMSNLASKLKVLKLGLSLDLLVHLVLISLLA</sequence>
<evidence type="ECO:0000313" key="2">
    <source>
        <dbReference type="EMBL" id="URD75865.1"/>
    </source>
</evidence>
<gene>
    <name evidence="2" type="ORF">MUK42_33872</name>
</gene>
<name>A0A9E7EEG1_9LILI</name>
<dbReference type="PANTHER" id="PTHR35317">
    <property type="entry name" value="OS04G0629600 PROTEIN"/>
    <property type="match status" value="1"/>
</dbReference>
<dbReference type="AlphaFoldDB" id="A0A9E7EEG1"/>
<feature type="compositionally biased region" description="Polar residues" evidence="1">
    <location>
        <begin position="12"/>
        <end position="21"/>
    </location>
</feature>
<dbReference type="EMBL" id="CP097502">
    <property type="protein sequence ID" value="URD75865.1"/>
    <property type="molecule type" value="Genomic_DNA"/>
</dbReference>